<accession>A0A418IF73</accession>
<dbReference type="EC" id="5.6.2.2" evidence="9"/>
<feature type="compositionally biased region" description="Basic and acidic residues" evidence="12">
    <location>
        <begin position="872"/>
        <end position="888"/>
    </location>
</feature>
<evidence type="ECO:0000256" key="7">
    <source>
        <dbReference type="ARBA" id="ARBA00023125"/>
    </source>
</evidence>
<dbReference type="Proteomes" id="UP000286317">
    <property type="component" value="Unassembled WGS sequence"/>
</dbReference>
<dbReference type="GO" id="GO:0005694">
    <property type="term" value="C:chromosome"/>
    <property type="evidence" value="ECO:0007669"/>
    <property type="project" value="InterPro"/>
</dbReference>
<keyword evidence="6 9" id="KW-0799">Topoisomerase</keyword>
<gene>
    <name evidence="9 14" type="primary">gyrA</name>
    <name evidence="14" type="ORF">BU112_07735</name>
</gene>
<dbReference type="InterPro" id="IPR006691">
    <property type="entry name" value="GyrA/parC_rep"/>
</dbReference>
<comment type="miscellaneous">
    <text evidence="9">Few gyrases are as efficient as E.coli at forming negative supercoils. Not all organisms have 2 type II topoisomerases; in organisms with a single type II topoisomerase this enzyme also has to decatenate newly replicated chromosomes.</text>
</comment>
<evidence type="ECO:0000256" key="11">
    <source>
        <dbReference type="SAM" id="Coils"/>
    </source>
</evidence>
<dbReference type="NCBIfam" id="NF004044">
    <property type="entry name" value="PRK05561.1"/>
    <property type="match status" value="1"/>
</dbReference>
<evidence type="ECO:0000256" key="10">
    <source>
        <dbReference type="PROSITE-ProRule" id="PRU01384"/>
    </source>
</evidence>
<keyword evidence="11" id="KW-0175">Coiled coil</keyword>
<evidence type="ECO:0000256" key="1">
    <source>
        <dbReference type="ARBA" id="ARBA00000185"/>
    </source>
</evidence>
<evidence type="ECO:0000256" key="3">
    <source>
        <dbReference type="ARBA" id="ARBA00022490"/>
    </source>
</evidence>
<evidence type="ECO:0000256" key="2">
    <source>
        <dbReference type="ARBA" id="ARBA00008263"/>
    </source>
</evidence>
<protein>
    <recommendedName>
        <fullName evidence="9">DNA gyrase subunit A</fullName>
        <ecNumber evidence="9">5.6.2.2</ecNumber>
    </recommendedName>
</protein>
<comment type="function">
    <text evidence="9">A type II topoisomerase that negatively supercoils closed circular double-stranded (ds) DNA in an ATP-dependent manner to modulate DNA topology and maintain chromosomes in an underwound state. Negative supercoiling favors strand separation, and DNA replication, transcription, recombination and repair, all of which involve strand separation. Also able to catalyze the interconversion of other topological isomers of dsDNA rings, including catenanes and knotted rings. Type II topoisomerases break and join 2 DNA strands simultaneously in an ATP-dependent manner.</text>
</comment>
<evidence type="ECO:0000256" key="4">
    <source>
        <dbReference type="ARBA" id="ARBA00022741"/>
    </source>
</evidence>
<dbReference type="AlphaFoldDB" id="A0A418IF73"/>
<dbReference type="FunFam" id="3.90.199.10:FF:000001">
    <property type="entry name" value="DNA gyrase subunit A"/>
    <property type="match status" value="1"/>
</dbReference>
<dbReference type="HAMAP" id="MF_01897">
    <property type="entry name" value="GyrA"/>
    <property type="match status" value="1"/>
</dbReference>
<name>A0A418IF73_9STAP</name>
<evidence type="ECO:0000256" key="9">
    <source>
        <dbReference type="HAMAP-Rule" id="MF_01897"/>
    </source>
</evidence>
<dbReference type="SMART" id="SM00434">
    <property type="entry name" value="TOP4c"/>
    <property type="match status" value="1"/>
</dbReference>
<comment type="similarity">
    <text evidence="2 9">Belongs to the type II topoisomerase GyrA/ParC subunit family.</text>
</comment>
<dbReference type="InterPro" id="IPR005743">
    <property type="entry name" value="GyrA"/>
</dbReference>
<keyword evidence="15" id="KW-1185">Reference proteome</keyword>
<dbReference type="GO" id="GO:0005524">
    <property type="term" value="F:ATP binding"/>
    <property type="evidence" value="ECO:0007669"/>
    <property type="project" value="UniProtKB-UniRule"/>
</dbReference>
<keyword evidence="5 9" id="KW-0067">ATP-binding</keyword>
<dbReference type="FunFam" id="3.30.1360.40:FF:000002">
    <property type="entry name" value="DNA gyrase subunit A"/>
    <property type="match status" value="1"/>
</dbReference>
<reference evidence="14 15" key="1">
    <citation type="journal article" date="2016" name="Front. Microbiol.">
        <title>Comprehensive Phylogenetic Analysis of Bovine Non-aureus Staphylococci Species Based on Whole-Genome Sequencing.</title>
        <authorList>
            <person name="Naushad S."/>
            <person name="Barkema H.W."/>
            <person name="Luby C."/>
            <person name="Condas L.A."/>
            <person name="Nobrega D.B."/>
            <person name="Carson D.A."/>
            <person name="De Buck J."/>
        </authorList>
    </citation>
    <scope>NUCLEOTIDE SEQUENCE [LARGE SCALE GENOMIC DNA]</scope>
    <source>
        <strain evidence="14 15">SNUC 4554</strain>
    </source>
</reference>
<dbReference type="Gene3D" id="3.30.1360.40">
    <property type="match status" value="1"/>
</dbReference>
<dbReference type="Pfam" id="PF03989">
    <property type="entry name" value="DNA_gyraseA_C"/>
    <property type="match status" value="6"/>
</dbReference>
<evidence type="ECO:0000256" key="5">
    <source>
        <dbReference type="ARBA" id="ARBA00022840"/>
    </source>
</evidence>
<feature type="coiled-coil region" evidence="11">
    <location>
        <begin position="438"/>
        <end position="479"/>
    </location>
</feature>
<feature type="region of interest" description="Disordered" evidence="12">
    <location>
        <begin position="854"/>
        <end position="904"/>
    </location>
</feature>
<dbReference type="Gene3D" id="2.120.10.90">
    <property type="entry name" value="DNA gyrase/topoisomerase IV, subunit A, C-terminal"/>
    <property type="match status" value="1"/>
</dbReference>
<dbReference type="GO" id="GO:0034335">
    <property type="term" value="F:DNA negative supercoiling activity"/>
    <property type="evidence" value="ECO:0007669"/>
    <property type="project" value="UniProtKB-ARBA"/>
</dbReference>
<proteinExistence type="inferred from homology"/>
<keyword evidence="4 9" id="KW-0547">Nucleotide-binding</keyword>
<dbReference type="InterPro" id="IPR013757">
    <property type="entry name" value="Topo_IIA_A_a_sf"/>
</dbReference>
<organism evidence="14 15">
    <name type="scientific">Staphylococcus shinii</name>
    <dbReference type="NCBI Taxonomy" id="2912228"/>
    <lineage>
        <taxon>Bacteria</taxon>
        <taxon>Bacillati</taxon>
        <taxon>Bacillota</taxon>
        <taxon>Bacilli</taxon>
        <taxon>Bacillales</taxon>
        <taxon>Staphylococcaceae</taxon>
        <taxon>Staphylococcus</taxon>
    </lineage>
</organism>
<dbReference type="Pfam" id="PF00521">
    <property type="entry name" value="DNA_topoisoIV"/>
    <property type="match status" value="1"/>
</dbReference>
<evidence type="ECO:0000259" key="13">
    <source>
        <dbReference type="PROSITE" id="PS52040"/>
    </source>
</evidence>
<evidence type="ECO:0000313" key="14">
    <source>
        <dbReference type="EMBL" id="RIN00861.1"/>
    </source>
</evidence>
<feature type="domain" description="Topo IIA-type catalytic" evidence="13">
    <location>
        <begin position="35"/>
        <end position="501"/>
    </location>
</feature>
<dbReference type="InterPro" id="IPR013760">
    <property type="entry name" value="Topo_IIA-like_dom_sf"/>
</dbReference>
<dbReference type="GO" id="GO:0006261">
    <property type="term" value="P:DNA-templated DNA replication"/>
    <property type="evidence" value="ECO:0007669"/>
    <property type="project" value="UniProtKB-UniRule"/>
</dbReference>
<comment type="subcellular location">
    <subcellularLocation>
        <location evidence="9">Cytoplasm</location>
    </subcellularLocation>
</comment>
<dbReference type="InterPro" id="IPR050220">
    <property type="entry name" value="Type_II_DNA_Topoisomerases"/>
</dbReference>
<dbReference type="GO" id="GO:0009330">
    <property type="term" value="C:DNA topoisomerase type II (double strand cut, ATP-hydrolyzing) complex"/>
    <property type="evidence" value="ECO:0007669"/>
    <property type="project" value="TreeGrafter"/>
</dbReference>
<evidence type="ECO:0000256" key="8">
    <source>
        <dbReference type="ARBA" id="ARBA00023235"/>
    </source>
</evidence>
<dbReference type="InterPro" id="IPR002205">
    <property type="entry name" value="Topo_IIA_dom_A"/>
</dbReference>
<dbReference type="SUPFAM" id="SSF56719">
    <property type="entry name" value="Type II DNA topoisomerase"/>
    <property type="match status" value="1"/>
</dbReference>
<dbReference type="RefSeq" id="WP_101050679.1">
    <property type="nucleotide sequence ID" value="NZ_JAWVBF010000001.1"/>
</dbReference>
<dbReference type="NCBIfam" id="TIGR01063">
    <property type="entry name" value="gyrA"/>
    <property type="match status" value="1"/>
</dbReference>
<dbReference type="EMBL" id="QXUF01000046">
    <property type="protein sequence ID" value="RIN00861.1"/>
    <property type="molecule type" value="Genomic_DNA"/>
</dbReference>
<dbReference type="OrthoDB" id="9806486at2"/>
<evidence type="ECO:0000313" key="15">
    <source>
        <dbReference type="Proteomes" id="UP000286317"/>
    </source>
</evidence>
<feature type="compositionally biased region" description="Acidic residues" evidence="12">
    <location>
        <begin position="889"/>
        <end position="904"/>
    </location>
</feature>
<dbReference type="CDD" id="cd00187">
    <property type="entry name" value="TOP4c"/>
    <property type="match status" value="1"/>
</dbReference>
<dbReference type="GO" id="GO:0003677">
    <property type="term" value="F:DNA binding"/>
    <property type="evidence" value="ECO:0007669"/>
    <property type="project" value="UniProtKB-UniRule"/>
</dbReference>
<dbReference type="FunFam" id="1.10.268.10:FF:000001">
    <property type="entry name" value="DNA gyrase subunit A"/>
    <property type="match status" value="1"/>
</dbReference>
<comment type="subunit">
    <text evidence="9">Heterotetramer, composed of two GyrA and two GyrB chains. In the heterotetramer, GyrA contains the active site tyrosine that forms a transient covalent intermediate with DNA, while GyrB binds cofactors and catalyzes ATP hydrolysis.</text>
</comment>
<dbReference type="GO" id="GO:0005737">
    <property type="term" value="C:cytoplasm"/>
    <property type="evidence" value="ECO:0007669"/>
    <property type="project" value="UniProtKB-SubCell"/>
</dbReference>
<dbReference type="PROSITE" id="PS52040">
    <property type="entry name" value="TOPO_IIA"/>
    <property type="match status" value="1"/>
</dbReference>
<dbReference type="InterPro" id="IPR013758">
    <property type="entry name" value="Topo_IIA_A/C_ab"/>
</dbReference>
<evidence type="ECO:0000256" key="6">
    <source>
        <dbReference type="ARBA" id="ARBA00023029"/>
    </source>
</evidence>
<dbReference type="NCBIfam" id="NF004043">
    <property type="entry name" value="PRK05560.1"/>
    <property type="match status" value="1"/>
</dbReference>
<evidence type="ECO:0000256" key="12">
    <source>
        <dbReference type="SAM" id="MobiDB-lite"/>
    </source>
</evidence>
<comment type="catalytic activity">
    <reaction evidence="1 9 10">
        <text>ATP-dependent breakage, passage and rejoining of double-stranded DNA.</text>
        <dbReference type="EC" id="5.6.2.2"/>
    </reaction>
</comment>
<dbReference type="Gene3D" id="1.10.268.10">
    <property type="entry name" value="Topoisomerase, domain 3"/>
    <property type="match status" value="1"/>
</dbReference>
<dbReference type="Gene3D" id="3.90.199.10">
    <property type="entry name" value="Topoisomerase II, domain 5"/>
    <property type="match status" value="1"/>
</dbReference>
<dbReference type="InterPro" id="IPR035516">
    <property type="entry name" value="Gyrase/topoIV_suA_C"/>
</dbReference>
<keyword evidence="3 9" id="KW-0963">Cytoplasm</keyword>
<dbReference type="PANTHER" id="PTHR43493">
    <property type="entry name" value="DNA GYRASE/TOPOISOMERASE SUBUNIT A"/>
    <property type="match status" value="1"/>
</dbReference>
<dbReference type="SUPFAM" id="SSF101904">
    <property type="entry name" value="GyrA/ParC C-terminal domain-like"/>
    <property type="match status" value="1"/>
</dbReference>
<keyword evidence="8 9" id="KW-0413">Isomerase</keyword>
<dbReference type="GO" id="GO:0006265">
    <property type="term" value="P:DNA topological change"/>
    <property type="evidence" value="ECO:0007669"/>
    <property type="project" value="UniProtKB-UniRule"/>
</dbReference>
<sequence length="904" mass="101119">MAELPESRINERNITSEMRESFLDYAMSVIVSRALPDVRDGLKPVHRRILYGLHEQGMTPDKSYKKSARIVGDVMGKYHPHGDSSIYEAMVRMAQDFSYRYPLIDGQGNFGSMDGDGAAAMRYTEARMSKITLEMLRDINKDTIDFIDNYDGNEREPAVLPSRFPNLLVNGASGIAVGMATNIPPHNLTEVINGVLSLSYNPDITVAELMEDVQGPDFPTAGIILGKSGIRRAFETGRGSIQMRSRAEIEERGGGRQRIVVTEVPYQVNKARMIEKIAELARDKKIDGITDLRDETSLRTGVRVVIDIRKDANASVVLNNLYKQTPLQTSFGVNMIALVNGRPKLISLKEALEEYLEHQKVVVRRRTEYNLKKALDRAHILEGLRIALDHIDEIIRVIRESETDKVAMASLQEQFKLSERQAQAILDMRLRRLTGLERDKIEAEYNELIAYIEELKEILADEEKLLQIVRNELIDIRERYGDERKSEIQLGGLDDIEDEDLIPEEQIVITLSHNNYIKRLPVSTYRAQHRGGRGVQGMNTLEEDFVSQLVTLSTHDNVLFFTNKGRVYKLKGYEVPELSRQSKGIPVVNAIELDNDESISTMIAVKDLESEDDYLVFATRKGRVKRSALSNFSHINKNGKIAISFKNDDELIAVRLTDGEQDILIGTSHASLIRFNETTLRPLGRTAAGVKGITLREDDKVVGLDVTNADSDEEILVVTENGYGKRTPVGDYRLSNRGGKGIKTATITERNGNIVCITSVTGEEDLMVVTNSGVIIRIDVEDISQNGRAAQGVRLIKLGENQIVSTVAKVNDEDDINKDGESTEAIASDVDNNNASQTDLQDSQNSEVIVEGDAPGNAIHTEVDDEDNTSGNDERQEVRQDFMDRVNEDIDNADQTADEDNEEE</sequence>
<feature type="short sequence motif" description="GyrA-box" evidence="9">
    <location>
        <begin position="528"/>
        <end position="534"/>
    </location>
</feature>
<dbReference type="PANTHER" id="PTHR43493:SF5">
    <property type="entry name" value="DNA GYRASE SUBUNIT A, CHLOROPLASTIC_MITOCHONDRIAL"/>
    <property type="match status" value="1"/>
</dbReference>
<dbReference type="FunFam" id="2.120.10.90:FF:000004">
    <property type="entry name" value="DNA gyrase subunit A"/>
    <property type="match status" value="1"/>
</dbReference>
<keyword evidence="7 9" id="KW-0238">DNA-binding</keyword>
<comment type="caution">
    <text evidence="14">The sequence shown here is derived from an EMBL/GenBank/DDBJ whole genome shotgun (WGS) entry which is preliminary data.</text>
</comment>
<feature type="active site" description="O-(5'-phospho-DNA)-tyrosine intermediate" evidence="9 10">
    <location>
        <position position="123"/>
    </location>
</feature>